<reference evidence="4" key="1">
    <citation type="submission" date="2016-10" db="EMBL/GenBank/DDBJ databases">
        <authorList>
            <person name="Varghese N."/>
            <person name="Submissions S."/>
        </authorList>
    </citation>
    <scope>NUCLEOTIDE SEQUENCE [LARGE SCALE GENOMIC DNA]</scope>
    <source>
        <strain evidence="4">CGMCC 1.6981</strain>
    </source>
</reference>
<dbReference type="SUPFAM" id="SSF51905">
    <property type="entry name" value="FAD/NAD(P)-binding domain"/>
    <property type="match status" value="1"/>
</dbReference>
<sequence length="472" mass="51812">MNGDLRRQSSSPRVLPYRVTAVVVIGAGQAGLAMSHHLDRRGIDHVVLERGEVANAWRHERWDSLRLLTPNWQCRLPGFRYAGPDPEGFMTMPEVVDFLHGYAQKLSAPIHTATRVLSVRPAPGGYRVVTDAGDWRCRTVVIASGACNLPVVPALATSLPTSLHSLTTRDYRHPGQLAEGGVLVVGASATGVQLADEIQRSGRPVTLTVGEHVRMPRRYRGRDIQWWMEASGLLDQRFDEIDDIERARRLPSPQLMGSETPATLDLNALAALGVQRVGRLVGLRDHTLQFSGSLAAHCAAADLKLGRLLETFDAWASHRGLDSELAPPERFPPTRLPASPRLSLDLARGEIRTILWATGFRPDYSWLHVPVLDRKGRLKHHGGVAEAPGLYALGLPFMRRRKSSFIHGVDDDARELSDHLVGYLAGYSHDCPANDPGDSSEDGKGENRLAQGGFPCRNRMDASARVVLTEGD</sequence>
<keyword evidence="1" id="KW-0560">Oxidoreductase</keyword>
<name>A0A1I7IK28_9GAMM</name>
<evidence type="ECO:0000313" key="3">
    <source>
        <dbReference type="EMBL" id="SFU73297.1"/>
    </source>
</evidence>
<dbReference type="AlphaFoldDB" id="A0A1I7IK28"/>
<dbReference type="InterPro" id="IPR050982">
    <property type="entry name" value="Auxin_biosynth/cation_transpt"/>
</dbReference>
<dbReference type="Proteomes" id="UP000198693">
    <property type="component" value="Unassembled WGS sequence"/>
</dbReference>
<proteinExistence type="predicted"/>
<dbReference type="STRING" id="463301.SAMN04487955_10787"/>
<dbReference type="GO" id="GO:0050660">
    <property type="term" value="F:flavin adenine dinucleotide binding"/>
    <property type="evidence" value="ECO:0007669"/>
    <property type="project" value="TreeGrafter"/>
</dbReference>
<gene>
    <name evidence="3" type="ORF">SAMN04487955_10787</name>
</gene>
<evidence type="ECO:0000256" key="2">
    <source>
        <dbReference type="SAM" id="MobiDB-lite"/>
    </source>
</evidence>
<protein>
    <submittedName>
        <fullName evidence="3">Putative flavoprotein involved in K+ transport</fullName>
    </submittedName>
</protein>
<dbReference type="PANTHER" id="PTHR43539">
    <property type="entry name" value="FLAVIN-BINDING MONOOXYGENASE-LIKE PROTEIN (AFU_ORTHOLOGUE AFUA_4G09220)"/>
    <property type="match status" value="1"/>
</dbReference>
<accession>A0A1I7IK28</accession>
<dbReference type="InterPro" id="IPR036188">
    <property type="entry name" value="FAD/NAD-bd_sf"/>
</dbReference>
<dbReference type="Pfam" id="PF13738">
    <property type="entry name" value="Pyr_redox_3"/>
    <property type="match status" value="1"/>
</dbReference>
<dbReference type="GO" id="GO:0004497">
    <property type="term" value="F:monooxygenase activity"/>
    <property type="evidence" value="ECO:0007669"/>
    <property type="project" value="TreeGrafter"/>
</dbReference>
<dbReference type="PRINTS" id="PR00411">
    <property type="entry name" value="PNDRDTASEI"/>
</dbReference>
<dbReference type="OrthoDB" id="9773233at2"/>
<dbReference type="RefSeq" id="WP_089795794.1">
    <property type="nucleotide sequence ID" value="NZ_FPBP01000007.1"/>
</dbReference>
<dbReference type="Gene3D" id="3.50.50.60">
    <property type="entry name" value="FAD/NAD(P)-binding domain"/>
    <property type="match status" value="2"/>
</dbReference>
<feature type="region of interest" description="Disordered" evidence="2">
    <location>
        <begin position="431"/>
        <end position="456"/>
    </location>
</feature>
<organism evidence="3 4">
    <name type="scientific">Halomonas korlensis</name>
    <dbReference type="NCBI Taxonomy" id="463301"/>
    <lineage>
        <taxon>Bacteria</taxon>
        <taxon>Pseudomonadati</taxon>
        <taxon>Pseudomonadota</taxon>
        <taxon>Gammaproteobacteria</taxon>
        <taxon>Oceanospirillales</taxon>
        <taxon>Halomonadaceae</taxon>
        <taxon>Halomonas</taxon>
    </lineage>
</organism>
<dbReference type="PANTHER" id="PTHR43539:SF78">
    <property type="entry name" value="FLAVIN-CONTAINING MONOOXYGENASE"/>
    <property type="match status" value="1"/>
</dbReference>
<keyword evidence="4" id="KW-1185">Reference proteome</keyword>
<dbReference type="EMBL" id="FPBP01000007">
    <property type="protein sequence ID" value="SFU73297.1"/>
    <property type="molecule type" value="Genomic_DNA"/>
</dbReference>
<evidence type="ECO:0000313" key="4">
    <source>
        <dbReference type="Proteomes" id="UP000198693"/>
    </source>
</evidence>
<evidence type="ECO:0000256" key="1">
    <source>
        <dbReference type="ARBA" id="ARBA00023002"/>
    </source>
</evidence>